<dbReference type="InParanoid" id="A0A165DKZ4"/>
<dbReference type="Proteomes" id="UP000077266">
    <property type="component" value="Unassembled WGS sequence"/>
</dbReference>
<accession>A0A165DKZ4</accession>
<evidence type="ECO:0000313" key="1">
    <source>
        <dbReference type="EMBL" id="KZV84804.1"/>
    </source>
</evidence>
<name>A0A165DKZ4_EXIGL</name>
<gene>
    <name evidence="1" type="ORF">EXIGLDRAFT_753640</name>
</gene>
<dbReference type="AlphaFoldDB" id="A0A165DKZ4"/>
<dbReference type="EMBL" id="KV426210">
    <property type="protein sequence ID" value="KZV84804.1"/>
    <property type="molecule type" value="Genomic_DNA"/>
</dbReference>
<sequence length="309" mass="33479">MLTPCSWWRVYVAQVQLERDPKTAYLLAPATKEHVIIDSLRAVQIVHAIVSKNDAGNSSAVRNKILDLDNETIVIYALILFNQYATLAAQHQVMLARAYGPAGPLKRGASLDNDQFYASHTTTPDASPAKDTCDDYQEHGAAVDAASAPQVLVDGTALINRLVTIYHCVDLASKAKAKLNDLREGIYGPGGALKLRALSNVLHVAHEGRLGKLTREQELLDEGWLDQEQGAAVFAIGAFSADRPPPPGAPYVLDFDDANDEDGPPSFPGDLELFWAAPLPPPYTHVAAAAGEEEPEVFMPTDLGLYWDV</sequence>
<keyword evidence="2" id="KW-1185">Reference proteome</keyword>
<protein>
    <submittedName>
        <fullName evidence="1">Uncharacterized protein</fullName>
    </submittedName>
</protein>
<evidence type="ECO:0000313" key="2">
    <source>
        <dbReference type="Proteomes" id="UP000077266"/>
    </source>
</evidence>
<proteinExistence type="predicted"/>
<organism evidence="1 2">
    <name type="scientific">Exidia glandulosa HHB12029</name>
    <dbReference type="NCBI Taxonomy" id="1314781"/>
    <lineage>
        <taxon>Eukaryota</taxon>
        <taxon>Fungi</taxon>
        <taxon>Dikarya</taxon>
        <taxon>Basidiomycota</taxon>
        <taxon>Agaricomycotina</taxon>
        <taxon>Agaricomycetes</taxon>
        <taxon>Auriculariales</taxon>
        <taxon>Exidiaceae</taxon>
        <taxon>Exidia</taxon>
    </lineage>
</organism>
<reference evidence="1 2" key="1">
    <citation type="journal article" date="2016" name="Mol. Biol. Evol.">
        <title>Comparative Genomics of Early-Diverging Mushroom-Forming Fungi Provides Insights into the Origins of Lignocellulose Decay Capabilities.</title>
        <authorList>
            <person name="Nagy L.G."/>
            <person name="Riley R."/>
            <person name="Tritt A."/>
            <person name="Adam C."/>
            <person name="Daum C."/>
            <person name="Floudas D."/>
            <person name="Sun H."/>
            <person name="Yadav J.S."/>
            <person name="Pangilinan J."/>
            <person name="Larsson K.H."/>
            <person name="Matsuura K."/>
            <person name="Barry K."/>
            <person name="Labutti K."/>
            <person name="Kuo R."/>
            <person name="Ohm R.A."/>
            <person name="Bhattacharya S.S."/>
            <person name="Shirouzu T."/>
            <person name="Yoshinaga Y."/>
            <person name="Martin F.M."/>
            <person name="Grigoriev I.V."/>
            <person name="Hibbett D.S."/>
        </authorList>
    </citation>
    <scope>NUCLEOTIDE SEQUENCE [LARGE SCALE GENOMIC DNA]</scope>
    <source>
        <strain evidence="1 2">HHB12029</strain>
    </source>
</reference>